<dbReference type="SMART" id="SM01114">
    <property type="entry name" value="CXC"/>
    <property type="match status" value="1"/>
</dbReference>
<feature type="non-terminal residue" evidence="2">
    <location>
        <position position="1"/>
    </location>
</feature>
<protein>
    <recommendedName>
        <fullName evidence="1">Tesmin/TSO1-like CXC domain-containing protein</fullName>
    </recommendedName>
</protein>
<dbReference type="InterPro" id="IPR033467">
    <property type="entry name" value="Tesmin/TSO1-like_CXC"/>
</dbReference>
<evidence type="ECO:0000313" key="2">
    <source>
        <dbReference type="EMBL" id="CAL4102747.1"/>
    </source>
</evidence>
<feature type="domain" description="Tesmin/TSO1-like CXC" evidence="1">
    <location>
        <begin position="157"/>
        <end position="203"/>
    </location>
</feature>
<evidence type="ECO:0000313" key="3">
    <source>
        <dbReference type="Proteomes" id="UP001497623"/>
    </source>
</evidence>
<evidence type="ECO:0000259" key="1">
    <source>
        <dbReference type="SMART" id="SM01114"/>
    </source>
</evidence>
<proteinExistence type="predicted"/>
<gene>
    <name evidence="2" type="ORF">MNOR_LOCUS17382</name>
</gene>
<dbReference type="Proteomes" id="UP001497623">
    <property type="component" value="Unassembled WGS sequence"/>
</dbReference>
<dbReference type="AlphaFoldDB" id="A0AAV2QVP5"/>
<comment type="caution">
    <text evidence="2">The sequence shown here is derived from an EMBL/GenBank/DDBJ whole genome shotgun (WGS) entry which is preliminary data.</text>
</comment>
<reference evidence="2 3" key="1">
    <citation type="submission" date="2024-05" db="EMBL/GenBank/DDBJ databases">
        <authorList>
            <person name="Wallberg A."/>
        </authorList>
    </citation>
    <scope>NUCLEOTIDE SEQUENCE [LARGE SCALE GENOMIC DNA]</scope>
</reference>
<keyword evidence="3" id="KW-1185">Reference proteome</keyword>
<sequence>PINESVKDYLLFIHAWSGCDTVSAAFGKGKVSFLNLVKHSEELQEISNLMNHEWATQNEVGHAAETVFRIMYNGKEGDTLTTLRFRKYMEMVMKGVMEPEKMPPTERAAYFHGLRVHHQILVWKLLYNDPINWGYKLKDNMLFPIMTDNAVAPEGILKIVRCNCKSSKNQCGTNRCSCRKNGLKCMTTCGDCHGEDCENKQEKGVIEFSDSSDDENYGTYMDE</sequence>
<dbReference type="EMBL" id="CAXKWB010011924">
    <property type="protein sequence ID" value="CAL4102747.1"/>
    <property type="molecule type" value="Genomic_DNA"/>
</dbReference>
<organism evidence="2 3">
    <name type="scientific">Meganyctiphanes norvegica</name>
    <name type="common">Northern krill</name>
    <name type="synonym">Thysanopoda norvegica</name>
    <dbReference type="NCBI Taxonomy" id="48144"/>
    <lineage>
        <taxon>Eukaryota</taxon>
        <taxon>Metazoa</taxon>
        <taxon>Ecdysozoa</taxon>
        <taxon>Arthropoda</taxon>
        <taxon>Crustacea</taxon>
        <taxon>Multicrustacea</taxon>
        <taxon>Malacostraca</taxon>
        <taxon>Eumalacostraca</taxon>
        <taxon>Eucarida</taxon>
        <taxon>Euphausiacea</taxon>
        <taxon>Euphausiidae</taxon>
        <taxon>Meganyctiphanes</taxon>
    </lineage>
</organism>
<accession>A0AAV2QVP5</accession>
<name>A0AAV2QVP5_MEGNR</name>